<dbReference type="EMBL" id="JBHUMM010000025">
    <property type="protein sequence ID" value="MFD2672120.1"/>
    <property type="molecule type" value="Genomic_DNA"/>
</dbReference>
<feature type="compositionally biased region" description="Low complexity" evidence="1">
    <location>
        <begin position="55"/>
        <end position="79"/>
    </location>
</feature>
<protein>
    <submittedName>
        <fullName evidence="2">Collagen-like protein</fullName>
    </submittedName>
</protein>
<dbReference type="PANTHER" id="PTHR24637:SF421">
    <property type="entry name" value="CUTICLE COLLAGEN DPY-2"/>
    <property type="match status" value="1"/>
</dbReference>
<gene>
    <name evidence="2" type="ORF">ACFSUC_10960</name>
</gene>
<reference evidence="3" key="1">
    <citation type="journal article" date="2019" name="Int. J. Syst. Evol. Microbiol.">
        <title>The Global Catalogue of Microorganisms (GCM) 10K type strain sequencing project: providing services to taxonomists for standard genome sequencing and annotation.</title>
        <authorList>
            <consortium name="The Broad Institute Genomics Platform"/>
            <consortium name="The Broad Institute Genome Sequencing Center for Infectious Disease"/>
            <person name="Wu L."/>
            <person name="Ma J."/>
        </authorList>
    </citation>
    <scope>NUCLEOTIDE SEQUENCE [LARGE SCALE GENOMIC DNA]</scope>
    <source>
        <strain evidence="3">KCTC 33676</strain>
    </source>
</reference>
<dbReference type="InterPro" id="IPR008160">
    <property type="entry name" value="Collagen"/>
</dbReference>
<sequence length="258" mass="26689">MIKDTCTCGQKPHLQKKRRHKRGQLFICTCCAKSKHKKRKSGICKPGPRGPRGPQGPAGSNGSPGSQGSRGPRGPRGSTGAAGGTGPQGPEGPVGPPGPGLDSLLLVVYSDTEAIAFGPNEIFTYTSVNPNGTATTDITADPIAGTFRINTDGRYLFQWSFNLRPEGSTGTVNDVVATLFRGEDPIAPSGVPNVEPVDVGVPTGAIAVEAKAGEILTLRNQSTTNLGGPASVLLTPSILGQPDLFQAIASWVSVVRIV</sequence>
<evidence type="ECO:0000313" key="3">
    <source>
        <dbReference type="Proteomes" id="UP001597497"/>
    </source>
</evidence>
<dbReference type="RefSeq" id="WP_379929634.1">
    <property type="nucleotide sequence ID" value="NZ_JBHUMM010000025.1"/>
</dbReference>
<evidence type="ECO:0000256" key="1">
    <source>
        <dbReference type="SAM" id="MobiDB-lite"/>
    </source>
</evidence>
<organism evidence="2 3">
    <name type="scientific">Marinicrinis sediminis</name>
    <dbReference type="NCBI Taxonomy" id="1652465"/>
    <lineage>
        <taxon>Bacteria</taxon>
        <taxon>Bacillati</taxon>
        <taxon>Bacillota</taxon>
        <taxon>Bacilli</taxon>
        <taxon>Bacillales</taxon>
        <taxon>Paenibacillaceae</taxon>
    </lineage>
</organism>
<evidence type="ECO:0000313" key="2">
    <source>
        <dbReference type="EMBL" id="MFD2672120.1"/>
    </source>
</evidence>
<feature type="compositionally biased region" description="Gly residues" evidence="1">
    <location>
        <begin position="80"/>
        <end position="89"/>
    </location>
</feature>
<proteinExistence type="predicted"/>
<feature type="region of interest" description="Disordered" evidence="1">
    <location>
        <begin position="36"/>
        <end position="99"/>
    </location>
</feature>
<dbReference type="PANTHER" id="PTHR24637">
    <property type="entry name" value="COLLAGEN"/>
    <property type="match status" value="1"/>
</dbReference>
<accession>A0ABW5RBY5</accession>
<dbReference type="Pfam" id="PF01391">
    <property type="entry name" value="Collagen"/>
    <property type="match status" value="1"/>
</dbReference>
<comment type="caution">
    <text evidence="2">The sequence shown here is derived from an EMBL/GenBank/DDBJ whole genome shotgun (WGS) entry which is preliminary data.</text>
</comment>
<name>A0ABW5RBY5_9BACL</name>
<dbReference type="Proteomes" id="UP001597497">
    <property type="component" value="Unassembled WGS sequence"/>
</dbReference>
<keyword evidence="3" id="KW-1185">Reference proteome</keyword>